<evidence type="ECO:0000313" key="6">
    <source>
        <dbReference type="Proteomes" id="UP000479710"/>
    </source>
</evidence>
<accession>A0A6G1DRF2</accession>
<dbReference type="GO" id="GO:0035251">
    <property type="term" value="F:UDP-glucosyltransferase activity"/>
    <property type="evidence" value="ECO:0007669"/>
    <property type="project" value="TreeGrafter"/>
</dbReference>
<dbReference type="PANTHER" id="PTHR48047:SF1">
    <property type="entry name" value="GLYCOSYLTRANSFERASE"/>
    <property type="match status" value="1"/>
</dbReference>
<gene>
    <name evidence="5" type="ORF">E2562_031518</name>
</gene>
<keyword evidence="3" id="KW-0328">Glycosyltransferase</keyword>
<organism evidence="5 6">
    <name type="scientific">Oryza meyeriana var. granulata</name>
    <dbReference type="NCBI Taxonomy" id="110450"/>
    <lineage>
        <taxon>Eukaryota</taxon>
        <taxon>Viridiplantae</taxon>
        <taxon>Streptophyta</taxon>
        <taxon>Embryophyta</taxon>
        <taxon>Tracheophyta</taxon>
        <taxon>Spermatophyta</taxon>
        <taxon>Magnoliopsida</taxon>
        <taxon>Liliopsida</taxon>
        <taxon>Poales</taxon>
        <taxon>Poaceae</taxon>
        <taxon>BOP clade</taxon>
        <taxon>Oryzoideae</taxon>
        <taxon>Oryzeae</taxon>
        <taxon>Oryzinae</taxon>
        <taxon>Oryza</taxon>
        <taxon>Oryza meyeriana</taxon>
    </lineage>
</organism>
<evidence type="ECO:0000256" key="2">
    <source>
        <dbReference type="ARBA" id="ARBA00022679"/>
    </source>
</evidence>
<comment type="caution">
    <text evidence="5">The sequence shown here is derived from an EMBL/GenBank/DDBJ whole genome shotgun (WGS) entry which is preliminary data.</text>
</comment>
<dbReference type="PROSITE" id="PS00375">
    <property type="entry name" value="UDPGT"/>
    <property type="match status" value="1"/>
</dbReference>
<dbReference type="InterPro" id="IPR035595">
    <property type="entry name" value="UDP_glycos_trans_CS"/>
</dbReference>
<dbReference type="SUPFAM" id="SSF53756">
    <property type="entry name" value="UDP-Glycosyltransferase/glycogen phosphorylase"/>
    <property type="match status" value="1"/>
</dbReference>
<dbReference type="EMBL" id="SPHZ02000006">
    <property type="protein sequence ID" value="KAF0914792.1"/>
    <property type="molecule type" value="Genomic_DNA"/>
</dbReference>
<dbReference type="Proteomes" id="UP000479710">
    <property type="component" value="Unassembled WGS sequence"/>
</dbReference>
<keyword evidence="6" id="KW-1185">Reference proteome</keyword>
<dbReference type="FunFam" id="3.40.50.2000:FF:000185">
    <property type="entry name" value="Glycosyltransferase"/>
    <property type="match status" value="1"/>
</dbReference>
<sequence length="497" mass="54096">MASAPFTSGYHGLPHLAIFPFMAKGHTMPLIQLVNYLRHHQLATVTFFTTPGNAAFIRDGLSSGAGDDDVAVVELDFPADVPGIPPGVESAEGLASMASFFAFTDAVSLLRPQFDASVAAMQPPASFIVADAFLYWVNESAASLSIPKVSFFGISTFAQVMRELRIRHDPCAVMKPGDVDDDGNPATFSVPEFPHIKVTFEDLMAPFGEPSAIRMMMELDGKLGKAIEESQGLIINTFHGLEAPYIKFWNEHVKPRAWAIGPLCLANPAFAPAPAAAQPPWMKWLDEKAAAGRPVLYIALGTLAAIPEVQLKEVADGLERAGLDFIWAVRPKSIDLGLGFEERIKDKGIVVREWVDQLEILQHESIRGFLSHCGWNSVLESVTAGVPLAVWPMIADQPFNARFLVDELKIAIRVSTSDRTMRGFVPSEEISKVVRELMNGEAGTEATKRVVELSALAKEAVDEGGLSWIAVKEMIGELCATNDVHGKEEVNYGKQDV</sequence>
<protein>
    <recommendedName>
        <fullName evidence="4">Glycosyltransferase</fullName>
        <ecNumber evidence="4">2.4.1.-</ecNumber>
    </recommendedName>
</protein>
<dbReference type="CDD" id="cd03784">
    <property type="entry name" value="GT1_Gtf-like"/>
    <property type="match status" value="1"/>
</dbReference>
<dbReference type="Gene3D" id="3.40.50.2000">
    <property type="entry name" value="Glycogen Phosphorylase B"/>
    <property type="match status" value="2"/>
</dbReference>
<dbReference type="InterPro" id="IPR002213">
    <property type="entry name" value="UDP_glucos_trans"/>
</dbReference>
<evidence type="ECO:0000256" key="1">
    <source>
        <dbReference type="ARBA" id="ARBA00009995"/>
    </source>
</evidence>
<dbReference type="AlphaFoldDB" id="A0A6G1DRF2"/>
<comment type="similarity">
    <text evidence="1 3">Belongs to the UDP-glycosyltransferase family.</text>
</comment>
<proteinExistence type="inferred from homology"/>
<dbReference type="Pfam" id="PF00201">
    <property type="entry name" value="UDPGT"/>
    <property type="match status" value="1"/>
</dbReference>
<dbReference type="PANTHER" id="PTHR48047">
    <property type="entry name" value="GLYCOSYLTRANSFERASE"/>
    <property type="match status" value="1"/>
</dbReference>
<evidence type="ECO:0000313" key="5">
    <source>
        <dbReference type="EMBL" id="KAF0914792.1"/>
    </source>
</evidence>
<dbReference type="EC" id="2.4.1.-" evidence="4"/>
<dbReference type="FunFam" id="3.40.50.2000:FF:000107">
    <property type="entry name" value="Glycosyltransferase"/>
    <property type="match status" value="1"/>
</dbReference>
<dbReference type="OrthoDB" id="5835829at2759"/>
<evidence type="ECO:0000256" key="4">
    <source>
        <dbReference type="RuleBase" id="RU362057"/>
    </source>
</evidence>
<evidence type="ECO:0000256" key="3">
    <source>
        <dbReference type="RuleBase" id="RU003718"/>
    </source>
</evidence>
<name>A0A6G1DRF2_9ORYZ</name>
<keyword evidence="2 3" id="KW-0808">Transferase</keyword>
<reference evidence="5 6" key="1">
    <citation type="submission" date="2019-11" db="EMBL/GenBank/DDBJ databases">
        <title>Whole genome sequence of Oryza granulata.</title>
        <authorList>
            <person name="Li W."/>
        </authorList>
    </citation>
    <scope>NUCLEOTIDE SEQUENCE [LARGE SCALE GENOMIC DNA]</scope>
    <source>
        <strain evidence="6">cv. Menghai</strain>
        <tissue evidence="5">Leaf</tissue>
    </source>
</reference>